<keyword evidence="8" id="KW-0804">Transcription</keyword>
<feature type="region of interest" description="Disordered" evidence="12">
    <location>
        <begin position="201"/>
        <end position="222"/>
    </location>
</feature>
<evidence type="ECO:0000256" key="8">
    <source>
        <dbReference type="ARBA" id="ARBA00023163"/>
    </source>
</evidence>
<evidence type="ECO:0000256" key="6">
    <source>
        <dbReference type="ARBA" id="ARBA00023015"/>
    </source>
</evidence>
<dbReference type="PANTHER" id="PTHR46567:SF1">
    <property type="entry name" value="MEDIATOR OF RNA POLYMERASE II TRANSCRIPTION SUBUNIT 12"/>
    <property type="match status" value="1"/>
</dbReference>
<gene>
    <name evidence="14" type="ORF">V865_005666</name>
</gene>
<feature type="compositionally biased region" description="Acidic residues" evidence="12">
    <location>
        <begin position="1689"/>
        <end position="1704"/>
    </location>
</feature>
<comment type="subunit">
    <text evidence="3">Component of the SRB8-11 complex, which itself associates with the Mediator complex.</text>
</comment>
<evidence type="ECO:0000259" key="13">
    <source>
        <dbReference type="SMART" id="SM01281"/>
    </source>
</evidence>
<dbReference type="GeneID" id="91104467"/>
<dbReference type="GO" id="GO:0016592">
    <property type="term" value="C:mediator complex"/>
    <property type="evidence" value="ECO:0007669"/>
    <property type="project" value="InterPro"/>
</dbReference>
<keyword evidence="6" id="KW-0805">Transcription regulation</keyword>
<keyword evidence="15" id="KW-1185">Reference proteome</keyword>
<evidence type="ECO:0000256" key="2">
    <source>
        <dbReference type="ARBA" id="ARBA00010289"/>
    </source>
</evidence>
<feature type="compositionally biased region" description="Low complexity" evidence="12">
    <location>
        <begin position="1717"/>
        <end position="1744"/>
    </location>
</feature>
<feature type="compositionally biased region" description="Acidic residues" evidence="12">
    <location>
        <begin position="1568"/>
        <end position="1585"/>
    </location>
</feature>
<protein>
    <recommendedName>
        <fullName evidence="4">Mediator of RNA polymerase II transcription subunit 12</fullName>
    </recommendedName>
    <alternativeName>
        <fullName evidence="11">Mediator complex subunit 12</fullName>
    </alternativeName>
</protein>
<sequence>MPTHNRYPPGVNPYAPSTSSKTPRTHRPNLPSRPNLHAPKVLLDDVDIEDFHPPEWRTVLNSRVDLGYPDFYPSRPGFDQPEDVLTEENVKNGFAGRNFIAVGAEVFSMHGPIHNHLTSGGLNLLQNLGKELIEKRQEMMPKIGERSFRIPVRVTYNDTKRLQFLNDLANPNVPLYKLMRTPVPHGFKGIELLDSMFSPNIGPLGPGHSRTPSGSNNNTKILSDPIPLDRALWFIRVLGSNEISAHRSRTQPQPQHHQNTNATPNTPVGVSPAAPTPSSTTTITTTPTLQVSSNDWYTQEFTNTFISWLRVQLGQLSLPNNNPKTNVAKPGVPPPKSSAGVLGDEKLRSRWLSKWDYSTQLMRKLHRRQLLSSRLLSGWMADFLGYANLAQLGFLAQLIGEYLGDVTKHLCNARQCVRNACEKLKEIQASPASGSMIKVDSMLTSIIKSLSEANQEILLSPTTWKLHSELLTTIIPDQRPSIRIRNEALWFRINVDERSSSPRRQQMAEMQKLDSICEDTNMLELTRSFFDGTSSPTNTAPEISRLEDKVFILLNWAMGLFQLGSHRPYAVYTLLKHWHDQHEEHQAKQANPRVIDLFPILYKWLDTSAAARKDENVQAIGITIGEITRQGMFSYGRYLQTLIAKGQTARSQVAGQSPSHHLALLKVMPIFAVAKDLVQQRRIALCGDDHESKIREDTEENALMDQFRDEVMEYVPEVFGRRIYKNSAALRDIIDYQIPCSTKMTRYLYVQARFWLAPEAGRYLRGDHQTPPMDASTFSRIMQVFRTCRGYATIADFIIRALQDSENMEVLDVIIDIVRRDADVWTAMDGWSRLGDKLLDRYHTLQTQGRHHVRTLELLGYLVKKGRLTPDEEDEVRLIQSELPKSPCQDLPAKLEFKESLHGMQHMLSSGKEENAAALAPKLLVRHGSFGNWSNQWWLTIIEHVQHPSSHVSYDATLRVVTSHILSVCKDVQDQLETVISAWLESLAPVALVDMFGKRSGLLISHLLLDLVVKRCVTTLTLLERLIYPMWKYVSSIILTPRRRLSSKQIQAVTNCINVASQLLVSPPLVSTLPPSIPTHSLIVLAYRQAVFCGTSVQNLIRYLPLLVVLQKSAMLSENTNSLISSLLRCLAMTAEFKTAAFRNLSVLKDTFLSTEWSKPSSCHGLEAGMEDTLKLIMSEKPPNASTPASKSRVTTFDNTARLSAWRWTRIVLEMRSDFKGLATRINNGEDVAEARQTLHRQVLATLDRAATADDTDLLCEAFRGMDSVVTQETLVAGLDRLSNLLSQAIGAETQNHLEEHIKSIEQILRILDSTFHQRSSNPINENTILSARHKLLDLLTVALQSIERQLSDNDLVIHHDISTPPQPGELLKIVLDLLKFTLGLLVIESNSPTTPKPNFPNLAVGFFKVMLSCHDVLDEESAQMMSDMLSYIIDSTPPQSRIFCQTALLGETTSSNVQNILSSKPILASALPHLSPLKRNMALLASSTEDEGNGHNLDSALTMEERRWELFEQINPIPKKPNHQDLYLVNKSSIKDTSSISMGLFNPKFTRDCLPHIANHWKIPSDNDQEEDEEHDQEDEEEEGILPWENYASERTVGDGFNESLFERQRSTLLFNNSEELGLAQPNIGSDDDDLEVEIPLALSLSASKKRRISTRSQTSPTKSNIKPKGKGIGAGSNKDPISIEDNSSSDEDDSDDEEDAEVVEVKHQPSKRPRTASTSTAARRPSTSGKAPAKATATARKSVGGKSVARKSTGGKSTRGTGGKAPRGRRRSSQVD</sequence>
<evidence type="ECO:0000313" key="14">
    <source>
        <dbReference type="EMBL" id="WWD07565.1"/>
    </source>
</evidence>
<evidence type="ECO:0000256" key="3">
    <source>
        <dbReference type="ARBA" id="ARBA00011629"/>
    </source>
</evidence>
<evidence type="ECO:0000256" key="10">
    <source>
        <dbReference type="ARBA" id="ARBA00025661"/>
    </source>
</evidence>
<feature type="compositionally biased region" description="Polar residues" evidence="12">
    <location>
        <begin position="250"/>
        <end position="265"/>
    </location>
</feature>
<feature type="compositionally biased region" description="Basic residues" evidence="12">
    <location>
        <begin position="1768"/>
        <end position="1778"/>
    </location>
</feature>
<name>A0AAX4KM59_9TREE</name>
<comment type="subcellular location">
    <subcellularLocation>
        <location evidence="1">Nucleus</location>
    </subcellularLocation>
</comment>
<feature type="region of interest" description="Disordered" evidence="12">
    <location>
        <begin position="1561"/>
        <end position="1590"/>
    </location>
</feature>
<keyword evidence="7" id="KW-0010">Activator</keyword>
<dbReference type="GO" id="GO:0003712">
    <property type="term" value="F:transcription coregulator activity"/>
    <property type="evidence" value="ECO:0007669"/>
    <property type="project" value="InterPro"/>
</dbReference>
<dbReference type="KEGG" id="ker:91104467"/>
<feature type="region of interest" description="Disordered" evidence="12">
    <location>
        <begin position="244"/>
        <end position="286"/>
    </location>
</feature>
<evidence type="ECO:0000256" key="7">
    <source>
        <dbReference type="ARBA" id="ARBA00023159"/>
    </source>
</evidence>
<keyword evidence="5" id="KW-0678">Repressor</keyword>
<dbReference type="InterPro" id="IPR019035">
    <property type="entry name" value="Mediator_Med12"/>
</dbReference>
<evidence type="ECO:0000313" key="15">
    <source>
        <dbReference type="Proteomes" id="UP001358614"/>
    </source>
</evidence>
<evidence type="ECO:0000256" key="12">
    <source>
        <dbReference type="SAM" id="MobiDB-lite"/>
    </source>
</evidence>
<dbReference type="PANTHER" id="PTHR46567">
    <property type="entry name" value="MEDIATOR OF RNA POLYMERASE II TRANSCRIPTION SUBUNIT 12"/>
    <property type="match status" value="1"/>
</dbReference>
<dbReference type="Pfam" id="PF25326">
    <property type="entry name" value="ARM_SRB8"/>
    <property type="match status" value="1"/>
</dbReference>
<feature type="domain" description="Mediator complex subunit Med12" evidence="13">
    <location>
        <begin position="147"/>
        <end position="236"/>
    </location>
</feature>
<evidence type="ECO:0000256" key="11">
    <source>
        <dbReference type="ARBA" id="ARBA00032010"/>
    </source>
</evidence>
<feature type="compositionally biased region" description="Polar residues" evidence="12">
    <location>
        <begin position="1656"/>
        <end position="1666"/>
    </location>
</feature>
<comment type="function">
    <text evidence="10">Component of the SRB8-11 complex. The SRB8-11 complex is a regulatory module of the Mediator complex which is itself involved in regulation of basal and activated RNA polymerase II-dependent transcription. The SRB8-11 complex may be involved in the transcriptional repression of a subset of genes regulated by Mediator. It may inhibit the association of the Mediator complex with RNA polymerase II to form the holoenzyme complex.</text>
</comment>
<organism evidence="14 15">
    <name type="scientific">Kwoniella europaea PYCC6329</name>
    <dbReference type="NCBI Taxonomy" id="1423913"/>
    <lineage>
        <taxon>Eukaryota</taxon>
        <taxon>Fungi</taxon>
        <taxon>Dikarya</taxon>
        <taxon>Basidiomycota</taxon>
        <taxon>Agaricomycotina</taxon>
        <taxon>Tremellomycetes</taxon>
        <taxon>Tremellales</taxon>
        <taxon>Cryptococcaceae</taxon>
        <taxon>Kwoniella</taxon>
    </lineage>
</organism>
<keyword evidence="9" id="KW-0539">Nucleus</keyword>
<proteinExistence type="inferred from homology"/>
<feature type="compositionally biased region" description="Low complexity" evidence="12">
    <location>
        <begin position="266"/>
        <end position="286"/>
    </location>
</feature>
<feature type="region of interest" description="Disordered" evidence="12">
    <location>
        <begin position="1"/>
        <end position="38"/>
    </location>
</feature>
<dbReference type="SMART" id="SM01281">
    <property type="entry name" value="Med12"/>
    <property type="match status" value="1"/>
</dbReference>
<dbReference type="GO" id="GO:0006357">
    <property type="term" value="P:regulation of transcription by RNA polymerase II"/>
    <property type="evidence" value="ECO:0007669"/>
    <property type="project" value="InterPro"/>
</dbReference>
<dbReference type="EMBL" id="CP144089">
    <property type="protein sequence ID" value="WWD07565.1"/>
    <property type="molecule type" value="Genomic_DNA"/>
</dbReference>
<feature type="region of interest" description="Disordered" evidence="12">
    <location>
        <begin position="1649"/>
        <end position="1778"/>
    </location>
</feature>
<dbReference type="InterPro" id="IPR057344">
    <property type="entry name" value="ARM_SRB8"/>
</dbReference>
<evidence type="ECO:0000256" key="4">
    <source>
        <dbReference type="ARBA" id="ARBA00019622"/>
    </source>
</evidence>
<dbReference type="Pfam" id="PF09497">
    <property type="entry name" value="Med12"/>
    <property type="match status" value="1"/>
</dbReference>
<feature type="compositionally biased region" description="Low complexity" evidence="12">
    <location>
        <begin position="1752"/>
        <end position="1761"/>
    </location>
</feature>
<evidence type="ECO:0000256" key="9">
    <source>
        <dbReference type="ARBA" id="ARBA00023242"/>
    </source>
</evidence>
<dbReference type="Proteomes" id="UP001358614">
    <property type="component" value="Chromosome 1"/>
</dbReference>
<feature type="compositionally biased region" description="Polar residues" evidence="12">
    <location>
        <begin position="210"/>
        <end position="221"/>
    </location>
</feature>
<reference evidence="14 15" key="1">
    <citation type="submission" date="2024-01" db="EMBL/GenBank/DDBJ databases">
        <title>Comparative genomics of Cryptococcus and Kwoniella reveals pathogenesis evolution and contrasting modes of karyotype evolution via chromosome fusion or intercentromeric recombination.</title>
        <authorList>
            <person name="Coelho M.A."/>
            <person name="David-Palma M."/>
            <person name="Shea T."/>
            <person name="Bowers K."/>
            <person name="McGinley-Smith S."/>
            <person name="Mohammad A.W."/>
            <person name="Gnirke A."/>
            <person name="Yurkov A.M."/>
            <person name="Nowrousian M."/>
            <person name="Sun S."/>
            <person name="Cuomo C.A."/>
            <person name="Heitman J."/>
        </authorList>
    </citation>
    <scope>NUCLEOTIDE SEQUENCE [LARGE SCALE GENOMIC DNA]</scope>
    <source>
        <strain evidence="14 15">PYCC6329</strain>
    </source>
</reference>
<evidence type="ECO:0000256" key="1">
    <source>
        <dbReference type="ARBA" id="ARBA00004123"/>
    </source>
</evidence>
<accession>A0AAX4KM59</accession>
<evidence type="ECO:0000256" key="5">
    <source>
        <dbReference type="ARBA" id="ARBA00022491"/>
    </source>
</evidence>
<comment type="similarity">
    <text evidence="2">Belongs to the Mediator complex subunit 12 family.</text>
</comment>
<dbReference type="RefSeq" id="XP_066085532.1">
    <property type="nucleotide sequence ID" value="XM_066229435.1"/>
</dbReference>